<keyword evidence="2 10" id="KW-0489">Methyltransferase</keyword>
<dbReference type="EC" id="2.1.1.-" evidence="8"/>
<dbReference type="InterPro" id="IPR001091">
    <property type="entry name" value="RM_Methyltransferase"/>
</dbReference>
<evidence type="ECO:0000256" key="1">
    <source>
        <dbReference type="ARBA" id="ARBA00010203"/>
    </source>
</evidence>
<keyword evidence="4" id="KW-0949">S-adenosyl-L-methionine</keyword>
<protein>
    <recommendedName>
        <fullName evidence="8">Methyltransferase</fullName>
        <ecNumber evidence="8">2.1.1.-</ecNumber>
    </recommendedName>
</protein>
<dbReference type="GO" id="GO:0009307">
    <property type="term" value="P:DNA restriction-modification system"/>
    <property type="evidence" value="ECO:0007669"/>
    <property type="project" value="UniProtKB-KW"/>
</dbReference>
<dbReference type="REBASE" id="32987">
    <property type="entry name" value="M.Mte37ORF1090P"/>
</dbReference>
<evidence type="ECO:0000256" key="5">
    <source>
        <dbReference type="ARBA" id="ARBA00022747"/>
    </source>
</evidence>
<gene>
    <name evidence="10" type="ordered locus">MTES_1090</name>
</gene>
<reference key="2">
    <citation type="submission" date="2011-02" db="EMBL/GenBank/DDBJ databases">
        <title>Genome sequence of Microbacterium testaceum StLB037.</title>
        <authorList>
            <person name="Morohoshi T."/>
            <person name="Wang W.Z."/>
            <person name="Someya N."/>
            <person name="Ikeda T."/>
        </authorList>
    </citation>
    <scope>NUCLEOTIDE SEQUENCE</scope>
    <source>
        <strain>StLB037</strain>
    </source>
</reference>
<comment type="catalytic activity">
    <reaction evidence="7">
        <text>a 2'-deoxycytidine in DNA + S-adenosyl-L-methionine = an N(4)-methyl-2'-deoxycytidine in DNA + S-adenosyl-L-homocysteine + H(+)</text>
        <dbReference type="Rhea" id="RHEA:16857"/>
        <dbReference type="Rhea" id="RHEA-COMP:11369"/>
        <dbReference type="Rhea" id="RHEA-COMP:13674"/>
        <dbReference type="ChEBI" id="CHEBI:15378"/>
        <dbReference type="ChEBI" id="CHEBI:57856"/>
        <dbReference type="ChEBI" id="CHEBI:59789"/>
        <dbReference type="ChEBI" id="CHEBI:85452"/>
        <dbReference type="ChEBI" id="CHEBI:137933"/>
        <dbReference type="EC" id="2.1.1.113"/>
    </reaction>
</comment>
<name>E8NGH1_MICTS</name>
<dbReference type="eggNOG" id="COG0863">
    <property type="taxonomic scope" value="Bacteria"/>
</dbReference>
<dbReference type="KEGG" id="mts:MTES_1090"/>
<accession>E8NGH1</accession>
<keyword evidence="6" id="KW-0238">DNA-binding</keyword>
<dbReference type="GO" id="GO:0003677">
    <property type="term" value="F:DNA binding"/>
    <property type="evidence" value="ECO:0007669"/>
    <property type="project" value="UniProtKB-KW"/>
</dbReference>
<evidence type="ECO:0000313" key="10">
    <source>
        <dbReference type="EMBL" id="BAJ74054.1"/>
    </source>
</evidence>
<dbReference type="OrthoDB" id="9773060at2"/>
<dbReference type="HOGENOM" id="CLU_045086_0_0_11"/>
<feature type="domain" description="DNA methylase N-4/N-6" evidence="9">
    <location>
        <begin position="52"/>
        <end position="284"/>
    </location>
</feature>
<evidence type="ECO:0000256" key="6">
    <source>
        <dbReference type="ARBA" id="ARBA00023125"/>
    </source>
</evidence>
<evidence type="ECO:0000256" key="4">
    <source>
        <dbReference type="ARBA" id="ARBA00022691"/>
    </source>
</evidence>
<proteinExistence type="inferred from homology"/>
<dbReference type="AlphaFoldDB" id="E8NGH1"/>
<dbReference type="GO" id="GO:0008170">
    <property type="term" value="F:N-methyltransferase activity"/>
    <property type="evidence" value="ECO:0007669"/>
    <property type="project" value="InterPro"/>
</dbReference>
<comment type="similarity">
    <text evidence="1">Belongs to the N(4)/N(6)-methyltransferase family. N(4) subfamily.</text>
</comment>
<keyword evidence="3" id="KW-0808">Transferase</keyword>
<dbReference type="SUPFAM" id="SSF53335">
    <property type="entry name" value="S-adenosyl-L-methionine-dependent methyltransferases"/>
    <property type="match status" value="1"/>
</dbReference>
<dbReference type="GO" id="GO:0015667">
    <property type="term" value="F:site-specific DNA-methyltransferase (cytosine-N4-specific) activity"/>
    <property type="evidence" value="ECO:0007669"/>
    <property type="project" value="UniProtKB-EC"/>
</dbReference>
<dbReference type="STRING" id="979556.MTES_1090"/>
<dbReference type="Gene3D" id="3.40.50.150">
    <property type="entry name" value="Vaccinia Virus protein VP39"/>
    <property type="match status" value="1"/>
</dbReference>
<evidence type="ECO:0000256" key="3">
    <source>
        <dbReference type="ARBA" id="ARBA00022679"/>
    </source>
</evidence>
<keyword evidence="5" id="KW-0680">Restriction system</keyword>
<sequence>MSVSDLSTARQHPASVDRAVWTVHQRDARRTGEFLTEIARASESPTAPFLTTTITSPPYANLVNYGTPDQIGFGQSYESYLAECRTVFEDIFSWTRDEGSMWLVADTLMEPQGAGKPSRLVPLPFDLAAQATAAGWTLRDTIVWRKDRTRPWASKGRLRNGFEYVLYFVKGSSFKYHVDRLRDIRGMRSWWVKYPERHNPWGMTPDNVWDIPIPVQGSWASNDLRHACPFPPELVKRIVSLSTDPGDVVFDPFSGSGMVAAVSEAEGRRPLGTELNPEFCRIYEQHVRPTQLRSEQVLLDVDSLDITGTLLSLRVLKYSKELVKQLMRSGVQRDDLLGTVVLAADLSAAPTSSPYASITCMIVVPSTTSEDGIAKLLSAAGRVSGIAPLSKYGVTAETVVLRLSDLGRQLEGHSELSFYLGGRTWKSRGKVRTESLGPWIEAIDMNGVPPVLSPIDVRVELEER</sequence>
<evidence type="ECO:0000256" key="2">
    <source>
        <dbReference type="ARBA" id="ARBA00022603"/>
    </source>
</evidence>
<dbReference type="Pfam" id="PF01555">
    <property type="entry name" value="N6_N4_Mtase"/>
    <property type="match status" value="1"/>
</dbReference>
<dbReference type="InterPro" id="IPR029063">
    <property type="entry name" value="SAM-dependent_MTases_sf"/>
</dbReference>
<dbReference type="PRINTS" id="PR00508">
    <property type="entry name" value="S21N4MTFRASE"/>
</dbReference>
<reference evidence="10 11" key="1">
    <citation type="journal article" date="2011" name="J. Bacteriol.">
        <title>Genome sequence of Microbacterium testaceum StLB037, an N-acylhomoserine lactone-degrading bacterium isolated from potato leaves.</title>
        <authorList>
            <person name="Morohoshi T."/>
            <person name="Wang W.-Z."/>
            <person name="Someya N."/>
            <person name="Ikeda T."/>
        </authorList>
    </citation>
    <scope>NUCLEOTIDE SEQUENCE [LARGE SCALE GENOMIC DNA]</scope>
    <source>
        <strain evidence="10 11">StLB037</strain>
    </source>
</reference>
<evidence type="ECO:0000256" key="8">
    <source>
        <dbReference type="RuleBase" id="RU362026"/>
    </source>
</evidence>
<organism evidence="10 11">
    <name type="scientific">Microbacterium testaceum (strain StLB037)</name>
    <dbReference type="NCBI Taxonomy" id="979556"/>
    <lineage>
        <taxon>Bacteria</taxon>
        <taxon>Bacillati</taxon>
        <taxon>Actinomycetota</taxon>
        <taxon>Actinomycetes</taxon>
        <taxon>Micrococcales</taxon>
        <taxon>Microbacteriaceae</taxon>
        <taxon>Microbacterium</taxon>
    </lineage>
</organism>
<dbReference type="GO" id="GO:0032259">
    <property type="term" value="P:methylation"/>
    <property type="evidence" value="ECO:0007669"/>
    <property type="project" value="UniProtKB-KW"/>
</dbReference>
<dbReference type="Proteomes" id="UP000008975">
    <property type="component" value="Chromosome"/>
</dbReference>
<dbReference type="EMBL" id="AP012052">
    <property type="protein sequence ID" value="BAJ74054.1"/>
    <property type="molecule type" value="Genomic_DNA"/>
</dbReference>
<evidence type="ECO:0000259" key="9">
    <source>
        <dbReference type="Pfam" id="PF01555"/>
    </source>
</evidence>
<dbReference type="InterPro" id="IPR017985">
    <property type="entry name" value="MeTrfase_CN4_CS"/>
</dbReference>
<evidence type="ECO:0000256" key="7">
    <source>
        <dbReference type="ARBA" id="ARBA00049120"/>
    </source>
</evidence>
<dbReference type="InterPro" id="IPR002941">
    <property type="entry name" value="DNA_methylase_N4/N6"/>
</dbReference>
<evidence type="ECO:0000313" key="11">
    <source>
        <dbReference type="Proteomes" id="UP000008975"/>
    </source>
</evidence>
<dbReference type="PROSITE" id="PS00093">
    <property type="entry name" value="N4_MTASE"/>
    <property type="match status" value="1"/>
</dbReference>